<evidence type="ECO:0000256" key="1">
    <source>
        <dbReference type="ARBA" id="ARBA00004137"/>
    </source>
</evidence>
<dbReference type="GO" id="GO:0005743">
    <property type="term" value="C:mitochondrial inner membrane"/>
    <property type="evidence" value="ECO:0007669"/>
    <property type="project" value="UniProtKB-SubCell"/>
</dbReference>
<feature type="transmembrane region" description="Helical" evidence="12">
    <location>
        <begin position="521"/>
        <end position="549"/>
    </location>
</feature>
<dbReference type="InterPro" id="IPR045024">
    <property type="entry name" value="NDH-2"/>
</dbReference>
<evidence type="ECO:0000256" key="7">
    <source>
        <dbReference type="ARBA" id="ARBA00023002"/>
    </source>
</evidence>
<dbReference type="PRINTS" id="PR00411">
    <property type="entry name" value="PNDRDTASEI"/>
</dbReference>
<evidence type="ECO:0000259" key="13">
    <source>
        <dbReference type="PROSITE" id="PS50222"/>
    </source>
</evidence>
<keyword evidence="5" id="KW-0999">Mitochondrion inner membrane</keyword>
<dbReference type="GO" id="GO:0005777">
    <property type="term" value="C:peroxisome"/>
    <property type="evidence" value="ECO:0007669"/>
    <property type="project" value="UniProtKB-SubCell"/>
</dbReference>
<keyword evidence="9" id="KW-0496">Mitochondrion</keyword>
<evidence type="ECO:0000313" key="15">
    <source>
        <dbReference type="Proteomes" id="UP001154282"/>
    </source>
</evidence>
<keyword evidence="12" id="KW-1133">Transmembrane helix</keyword>
<keyword evidence="4" id="KW-0285">Flavoprotein</keyword>
<dbReference type="GO" id="GO:0005509">
    <property type="term" value="F:calcium ion binding"/>
    <property type="evidence" value="ECO:0007669"/>
    <property type="project" value="InterPro"/>
</dbReference>
<name>A0AAV0QYK1_9ROSI</name>
<feature type="transmembrane region" description="Helical" evidence="12">
    <location>
        <begin position="21"/>
        <end position="39"/>
    </location>
</feature>
<evidence type="ECO:0000256" key="6">
    <source>
        <dbReference type="ARBA" id="ARBA00022827"/>
    </source>
</evidence>
<comment type="similarity">
    <text evidence="3">Belongs to the NADH dehydrogenase family.</text>
</comment>
<dbReference type="Proteomes" id="UP001154282">
    <property type="component" value="Unassembled WGS sequence"/>
</dbReference>
<dbReference type="PRINTS" id="PR00368">
    <property type="entry name" value="FADPNR"/>
</dbReference>
<evidence type="ECO:0000256" key="9">
    <source>
        <dbReference type="ARBA" id="ARBA00023128"/>
    </source>
</evidence>
<dbReference type="Gene3D" id="3.50.50.100">
    <property type="match status" value="1"/>
</dbReference>
<dbReference type="AlphaFoldDB" id="A0AAV0QYK1"/>
<evidence type="ECO:0000256" key="11">
    <source>
        <dbReference type="ARBA" id="ARBA00049010"/>
    </source>
</evidence>
<organism evidence="14 15">
    <name type="scientific">Linum tenue</name>
    <dbReference type="NCBI Taxonomy" id="586396"/>
    <lineage>
        <taxon>Eukaryota</taxon>
        <taxon>Viridiplantae</taxon>
        <taxon>Streptophyta</taxon>
        <taxon>Embryophyta</taxon>
        <taxon>Tracheophyta</taxon>
        <taxon>Spermatophyta</taxon>
        <taxon>Magnoliopsida</taxon>
        <taxon>eudicotyledons</taxon>
        <taxon>Gunneridae</taxon>
        <taxon>Pentapetalae</taxon>
        <taxon>rosids</taxon>
        <taxon>fabids</taxon>
        <taxon>Malpighiales</taxon>
        <taxon>Linaceae</taxon>
        <taxon>Linum</taxon>
    </lineage>
</organism>
<evidence type="ECO:0000256" key="10">
    <source>
        <dbReference type="ARBA" id="ARBA00023140"/>
    </source>
</evidence>
<gene>
    <name evidence="14" type="ORF">LITE_LOCUS45378</name>
</gene>
<feature type="domain" description="EF-hand" evidence="13">
    <location>
        <begin position="382"/>
        <end position="417"/>
    </location>
</feature>
<evidence type="ECO:0000256" key="2">
    <source>
        <dbReference type="ARBA" id="ARBA00004275"/>
    </source>
</evidence>
<dbReference type="InterPro" id="IPR002048">
    <property type="entry name" value="EF_hand_dom"/>
</dbReference>
<dbReference type="InterPro" id="IPR011992">
    <property type="entry name" value="EF-hand-dom_pair"/>
</dbReference>
<keyword evidence="8" id="KW-0520">NAD</keyword>
<proteinExistence type="inferred from homology"/>
<accession>A0AAV0QYK1</accession>
<protein>
    <recommendedName>
        <fullName evidence="13">EF-hand domain-containing protein</fullName>
    </recommendedName>
</protein>
<evidence type="ECO:0000256" key="8">
    <source>
        <dbReference type="ARBA" id="ARBA00023027"/>
    </source>
</evidence>
<dbReference type="GO" id="GO:0003954">
    <property type="term" value="F:NADH dehydrogenase activity"/>
    <property type="evidence" value="ECO:0007669"/>
    <property type="project" value="InterPro"/>
</dbReference>
<keyword evidence="6" id="KW-0274">FAD</keyword>
<keyword evidence="15" id="KW-1185">Reference proteome</keyword>
<dbReference type="EMBL" id="CAMGYJ010000010">
    <property type="protein sequence ID" value="CAI0549991.1"/>
    <property type="molecule type" value="Genomic_DNA"/>
</dbReference>
<evidence type="ECO:0000256" key="3">
    <source>
        <dbReference type="ARBA" id="ARBA00005272"/>
    </source>
</evidence>
<evidence type="ECO:0000256" key="4">
    <source>
        <dbReference type="ARBA" id="ARBA00022630"/>
    </source>
</evidence>
<keyword evidence="7" id="KW-0560">Oxidoreductase</keyword>
<evidence type="ECO:0000313" key="14">
    <source>
        <dbReference type="EMBL" id="CAI0549991.1"/>
    </source>
</evidence>
<comment type="subcellular location">
    <subcellularLocation>
        <location evidence="1">Mitochondrion inner membrane</location>
        <topology evidence="1">Peripheral membrane protein</topology>
        <orientation evidence="1">Intermembrane side</orientation>
    </subcellularLocation>
    <subcellularLocation>
        <location evidence="2">Peroxisome</location>
    </subcellularLocation>
</comment>
<evidence type="ECO:0000256" key="5">
    <source>
        <dbReference type="ARBA" id="ARBA00022792"/>
    </source>
</evidence>
<comment type="caution">
    <text evidence="14">The sequence shown here is derived from an EMBL/GenBank/DDBJ whole genome shotgun (WGS) entry which is preliminary data.</text>
</comment>
<dbReference type="PROSITE" id="PS50222">
    <property type="entry name" value="EF_HAND_2"/>
    <property type="match status" value="1"/>
</dbReference>
<dbReference type="InterPro" id="IPR023753">
    <property type="entry name" value="FAD/NAD-binding_dom"/>
</dbReference>
<keyword evidence="10" id="KW-0576">Peroxisome</keyword>
<dbReference type="InterPro" id="IPR036188">
    <property type="entry name" value="FAD/NAD-bd_sf"/>
</dbReference>
<comment type="catalytic activity">
    <reaction evidence="11">
        <text>a ubiquinone + NADH + H(+) = a ubiquinol + NAD(+)</text>
        <dbReference type="Rhea" id="RHEA:23152"/>
        <dbReference type="Rhea" id="RHEA-COMP:9565"/>
        <dbReference type="Rhea" id="RHEA-COMP:9566"/>
        <dbReference type="ChEBI" id="CHEBI:15378"/>
        <dbReference type="ChEBI" id="CHEBI:16389"/>
        <dbReference type="ChEBI" id="CHEBI:17976"/>
        <dbReference type="ChEBI" id="CHEBI:57540"/>
        <dbReference type="ChEBI" id="CHEBI:57945"/>
    </reaction>
</comment>
<dbReference type="PANTHER" id="PTHR43706">
    <property type="entry name" value="NADH DEHYDROGENASE"/>
    <property type="match status" value="1"/>
</dbReference>
<sequence length="590" mass="65402">MKGFQIFRRASTAIRNRATPSKLLIVLTFGAAGGAFLAISDDSPFRSLTAGESGNDGGKKKKLVVLGTGWGGTTFLKNLKTSAYDVHVVSPHNYFTFTPLLPSVTNGTVEARSIVEPIRNIVRNKPYNVEFKEAECYRIDPVNKKVYCRSIQNLGHGENEFALDYDVLVIAMGARVNTFNTPGVEEHAHFLKEVDDAQKLRRSIIDCYERASLPTISEEEKKRIMHFVVVGGGPTGVEYAAELHDFASQDLASLYPSLKDYLKITLLEAGNHILPMFHKKVTDFANEKFQKDQIDVKTGSMVVKVSDKDISTKNRATGQIEAIPYGVVLWSTGIATRPVIAEFMEKIGQAGRRVMAIDEWLKVQGCDDVYALGDCASIAQRKALEDAAAIMKTVDKNNAGAVDVGDFKEFVKDIYERYPQVRKYLEKNKLKNFEALLRNAQGDSQKKIDIEALKKALSEVDSQVSFLPPTAQVASQQGKYLAACFNKAGRCEKKPEGPFRFQENAGRYPFHPFRYTIENPFLFTALLLFTFLVIELTGLSICLVGAGVISYKHSGQFAPLGGEQAAVQFPGDWVSIGHASQGLWYTVYAR</sequence>
<reference evidence="14" key="1">
    <citation type="submission" date="2022-08" db="EMBL/GenBank/DDBJ databases">
        <authorList>
            <person name="Gutierrez-Valencia J."/>
        </authorList>
    </citation>
    <scope>NUCLEOTIDE SEQUENCE</scope>
</reference>
<keyword evidence="12" id="KW-0812">Transmembrane</keyword>
<keyword evidence="12" id="KW-0472">Membrane</keyword>
<dbReference type="Pfam" id="PF07992">
    <property type="entry name" value="Pyr_redox_2"/>
    <property type="match status" value="1"/>
</dbReference>
<evidence type="ECO:0000256" key="12">
    <source>
        <dbReference type="SAM" id="Phobius"/>
    </source>
</evidence>
<dbReference type="SUPFAM" id="SSF47473">
    <property type="entry name" value="EF-hand"/>
    <property type="match status" value="1"/>
</dbReference>
<dbReference type="SUPFAM" id="SSF51905">
    <property type="entry name" value="FAD/NAD(P)-binding domain"/>
    <property type="match status" value="2"/>
</dbReference>
<dbReference type="FunFam" id="3.50.50.100:FF:000002">
    <property type="entry name" value="External alternative NAD(P)H-ubiquinone oxidoreductase B1, mitochondrial"/>
    <property type="match status" value="1"/>
</dbReference>
<dbReference type="PANTHER" id="PTHR43706:SF40">
    <property type="entry name" value="NADH:UBIQUINONE REDUCTASE (NON-ELECTROGENIC)"/>
    <property type="match status" value="1"/>
</dbReference>